<proteinExistence type="predicted"/>
<dbReference type="PANTHER" id="PTHR48182">
    <property type="entry name" value="PROTEIN SERAC1"/>
    <property type="match status" value="1"/>
</dbReference>
<organism evidence="8 9">
    <name type="scientific">Apiospora rasikravindrae</name>
    <dbReference type="NCBI Taxonomy" id="990691"/>
    <lineage>
        <taxon>Eukaryota</taxon>
        <taxon>Fungi</taxon>
        <taxon>Dikarya</taxon>
        <taxon>Ascomycota</taxon>
        <taxon>Pezizomycotina</taxon>
        <taxon>Sordariomycetes</taxon>
        <taxon>Xylariomycetidae</taxon>
        <taxon>Amphisphaeriales</taxon>
        <taxon>Apiosporaceae</taxon>
        <taxon>Apiospora</taxon>
    </lineage>
</organism>
<feature type="region of interest" description="Disordered" evidence="7">
    <location>
        <begin position="289"/>
        <end position="310"/>
    </location>
</feature>
<gene>
    <name evidence="8" type="ORF">PG993_010526</name>
</gene>
<keyword evidence="9" id="KW-1185">Reference proteome</keyword>
<evidence type="ECO:0000313" key="8">
    <source>
        <dbReference type="EMBL" id="KAK8035531.1"/>
    </source>
</evidence>
<keyword evidence="5" id="KW-0496">Mitochondrion</keyword>
<dbReference type="InterPro" id="IPR052374">
    <property type="entry name" value="SERAC1"/>
</dbReference>
<reference evidence="8 9" key="1">
    <citation type="submission" date="2023-01" db="EMBL/GenBank/DDBJ databases">
        <title>Analysis of 21 Apiospora genomes using comparative genomics revels a genus with tremendous synthesis potential of carbohydrate active enzymes and secondary metabolites.</title>
        <authorList>
            <person name="Sorensen T."/>
        </authorList>
    </citation>
    <scope>NUCLEOTIDE SEQUENCE [LARGE SCALE GENOMIC DNA]</scope>
    <source>
        <strain evidence="8 9">CBS 33761</strain>
    </source>
</reference>
<dbReference type="PANTHER" id="PTHR48182:SF2">
    <property type="entry name" value="PROTEIN SERAC1"/>
    <property type="match status" value="1"/>
</dbReference>
<dbReference type="EMBL" id="JAQQWK010000009">
    <property type="protein sequence ID" value="KAK8035531.1"/>
    <property type="molecule type" value="Genomic_DNA"/>
</dbReference>
<evidence type="ECO:0000256" key="5">
    <source>
        <dbReference type="ARBA" id="ARBA00023128"/>
    </source>
</evidence>
<sequence>MSYIKLWGGEGNEADVDIWFVHGLRGDRENTWSKGMYYVPPLSFSVKSGDTCWPRHFLKDDIPNSRIFTWGYDSSVLNLTKSASHATIFGHAESLLGDISETRGTSEEEERPLIFVGHSLGGLVIKEALIRSAEYFHNQQDEELGAIYACTKGVVFLGTPHRGSDLTPYGHIVAKAAKLALQNPNDHLVTLLEKESAILEHQRKSFSSISKDLALACVYEEMPTALGIVVPQWSAVIDGFNIREQPVPANHMDMCKFATRDETGYRRVLRLIKYVVCREFRGMSRASVQPSTQRLLPPAEQGLSGRSGLPASRTLDVAQAMEVEEA</sequence>
<protein>
    <submittedName>
        <fullName evidence="8">LipA and NB-ARC domain-containing protein</fullName>
    </submittedName>
</protein>
<dbReference type="Gene3D" id="3.40.50.1820">
    <property type="entry name" value="alpha/beta hydrolase"/>
    <property type="match status" value="1"/>
</dbReference>
<dbReference type="SUPFAM" id="SSF53474">
    <property type="entry name" value="alpha/beta-Hydrolases"/>
    <property type="match status" value="1"/>
</dbReference>
<dbReference type="InterPro" id="IPR029058">
    <property type="entry name" value="AB_hydrolase_fold"/>
</dbReference>
<evidence type="ECO:0000256" key="2">
    <source>
        <dbReference type="ARBA" id="ARBA00004240"/>
    </source>
</evidence>
<keyword evidence="6" id="KW-0472">Membrane</keyword>
<evidence type="ECO:0000256" key="6">
    <source>
        <dbReference type="ARBA" id="ARBA00023136"/>
    </source>
</evidence>
<keyword evidence="4" id="KW-0256">Endoplasmic reticulum</keyword>
<evidence type="ECO:0000313" key="9">
    <source>
        <dbReference type="Proteomes" id="UP001444661"/>
    </source>
</evidence>
<evidence type="ECO:0000256" key="7">
    <source>
        <dbReference type="SAM" id="MobiDB-lite"/>
    </source>
</evidence>
<evidence type="ECO:0000256" key="4">
    <source>
        <dbReference type="ARBA" id="ARBA00022824"/>
    </source>
</evidence>
<evidence type="ECO:0000256" key="1">
    <source>
        <dbReference type="ARBA" id="ARBA00004173"/>
    </source>
</evidence>
<name>A0ABR1SMK3_9PEZI</name>
<accession>A0ABR1SMK3</accession>
<evidence type="ECO:0000256" key="3">
    <source>
        <dbReference type="ARBA" id="ARBA00004370"/>
    </source>
</evidence>
<comment type="subcellular location">
    <subcellularLocation>
        <location evidence="2">Endoplasmic reticulum</location>
    </subcellularLocation>
    <subcellularLocation>
        <location evidence="3">Membrane</location>
    </subcellularLocation>
    <subcellularLocation>
        <location evidence="1">Mitochondrion</location>
    </subcellularLocation>
</comment>
<comment type="caution">
    <text evidence="8">The sequence shown here is derived from an EMBL/GenBank/DDBJ whole genome shotgun (WGS) entry which is preliminary data.</text>
</comment>
<dbReference type="Proteomes" id="UP001444661">
    <property type="component" value="Unassembled WGS sequence"/>
</dbReference>